<evidence type="ECO:0000256" key="1">
    <source>
        <dbReference type="RuleBase" id="RU003860"/>
    </source>
</evidence>
<dbReference type="OrthoDB" id="411584at2759"/>
<gene>
    <name evidence="3" type="ORF">L211DRAFT_860518</name>
</gene>
<dbReference type="AlphaFoldDB" id="A0A3N4LXD7"/>
<accession>A0A3N4LXD7</accession>
<dbReference type="Pfam" id="PF01722">
    <property type="entry name" value="BolA"/>
    <property type="match status" value="1"/>
</dbReference>
<organism evidence="3 4">
    <name type="scientific">Terfezia boudieri ATCC MYA-4762</name>
    <dbReference type="NCBI Taxonomy" id="1051890"/>
    <lineage>
        <taxon>Eukaryota</taxon>
        <taxon>Fungi</taxon>
        <taxon>Dikarya</taxon>
        <taxon>Ascomycota</taxon>
        <taxon>Pezizomycotina</taxon>
        <taxon>Pezizomycetes</taxon>
        <taxon>Pezizales</taxon>
        <taxon>Pezizaceae</taxon>
        <taxon>Terfezia</taxon>
    </lineage>
</organism>
<protein>
    <submittedName>
        <fullName evidence="3">Bola-like protein</fullName>
    </submittedName>
</protein>
<sequence length="115" mass="13353">MSLRFLRQLSTMATPIEDALRQKITAALGPTKLVIHNDSHLHAHHKAMAGNTSQETHFRLEVTSAKFEGLRLPARHRLVYDLMKEEMQREGGLHALQMKTRTEEEDRREEERNKV</sequence>
<dbReference type="InterPro" id="IPR036065">
    <property type="entry name" value="BolA-like_sf"/>
</dbReference>
<comment type="similarity">
    <text evidence="1">Belongs to the BolA/IbaG family.</text>
</comment>
<evidence type="ECO:0000313" key="3">
    <source>
        <dbReference type="EMBL" id="RPB27527.1"/>
    </source>
</evidence>
<dbReference type="InParanoid" id="A0A3N4LXD7"/>
<feature type="region of interest" description="Disordered" evidence="2">
    <location>
        <begin position="91"/>
        <end position="115"/>
    </location>
</feature>
<dbReference type="GO" id="GO:0005759">
    <property type="term" value="C:mitochondrial matrix"/>
    <property type="evidence" value="ECO:0007669"/>
    <property type="project" value="TreeGrafter"/>
</dbReference>
<reference evidence="3 4" key="1">
    <citation type="journal article" date="2018" name="Nat. Ecol. Evol.">
        <title>Pezizomycetes genomes reveal the molecular basis of ectomycorrhizal truffle lifestyle.</title>
        <authorList>
            <person name="Murat C."/>
            <person name="Payen T."/>
            <person name="Noel B."/>
            <person name="Kuo A."/>
            <person name="Morin E."/>
            <person name="Chen J."/>
            <person name="Kohler A."/>
            <person name="Krizsan K."/>
            <person name="Balestrini R."/>
            <person name="Da Silva C."/>
            <person name="Montanini B."/>
            <person name="Hainaut M."/>
            <person name="Levati E."/>
            <person name="Barry K.W."/>
            <person name="Belfiori B."/>
            <person name="Cichocki N."/>
            <person name="Clum A."/>
            <person name="Dockter R.B."/>
            <person name="Fauchery L."/>
            <person name="Guy J."/>
            <person name="Iotti M."/>
            <person name="Le Tacon F."/>
            <person name="Lindquist E.A."/>
            <person name="Lipzen A."/>
            <person name="Malagnac F."/>
            <person name="Mello A."/>
            <person name="Molinier V."/>
            <person name="Miyauchi S."/>
            <person name="Poulain J."/>
            <person name="Riccioni C."/>
            <person name="Rubini A."/>
            <person name="Sitrit Y."/>
            <person name="Splivallo R."/>
            <person name="Traeger S."/>
            <person name="Wang M."/>
            <person name="Zifcakova L."/>
            <person name="Wipf D."/>
            <person name="Zambonelli A."/>
            <person name="Paolocci F."/>
            <person name="Nowrousian M."/>
            <person name="Ottonello S."/>
            <person name="Baldrian P."/>
            <person name="Spatafora J.W."/>
            <person name="Henrissat B."/>
            <person name="Nagy L.G."/>
            <person name="Aury J.M."/>
            <person name="Wincker P."/>
            <person name="Grigoriev I.V."/>
            <person name="Bonfante P."/>
            <person name="Martin F.M."/>
        </authorList>
    </citation>
    <scope>NUCLEOTIDE SEQUENCE [LARGE SCALE GENOMIC DNA]</scope>
    <source>
        <strain evidence="3 4">ATCC MYA-4762</strain>
    </source>
</reference>
<dbReference type="EMBL" id="ML121531">
    <property type="protein sequence ID" value="RPB27527.1"/>
    <property type="molecule type" value="Genomic_DNA"/>
</dbReference>
<dbReference type="Proteomes" id="UP000267821">
    <property type="component" value="Unassembled WGS sequence"/>
</dbReference>
<dbReference type="GO" id="GO:0044572">
    <property type="term" value="P:[4Fe-4S] cluster assembly"/>
    <property type="evidence" value="ECO:0007669"/>
    <property type="project" value="TreeGrafter"/>
</dbReference>
<dbReference type="SUPFAM" id="SSF82657">
    <property type="entry name" value="BolA-like"/>
    <property type="match status" value="1"/>
</dbReference>
<proteinExistence type="inferred from homology"/>
<dbReference type="PANTHER" id="PTHR46230">
    <property type="match status" value="1"/>
</dbReference>
<name>A0A3N4LXD7_9PEZI</name>
<dbReference type="PIRSF" id="PIRSF003113">
    <property type="entry name" value="BolA"/>
    <property type="match status" value="1"/>
</dbReference>
<dbReference type="PANTHER" id="PTHR46230:SF7">
    <property type="entry name" value="BOLA-LIKE PROTEIN 1"/>
    <property type="match status" value="1"/>
</dbReference>
<dbReference type="Gene3D" id="3.30.300.90">
    <property type="entry name" value="BolA-like"/>
    <property type="match status" value="1"/>
</dbReference>
<dbReference type="InterPro" id="IPR002634">
    <property type="entry name" value="BolA"/>
</dbReference>
<dbReference type="STRING" id="1051890.A0A3N4LXD7"/>
<evidence type="ECO:0000313" key="4">
    <source>
        <dbReference type="Proteomes" id="UP000267821"/>
    </source>
</evidence>
<feature type="compositionally biased region" description="Basic and acidic residues" evidence="2">
    <location>
        <begin position="100"/>
        <end position="115"/>
    </location>
</feature>
<dbReference type="FunCoup" id="A0A3N4LXD7">
    <property type="interactions" value="15"/>
</dbReference>
<evidence type="ECO:0000256" key="2">
    <source>
        <dbReference type="SAM" id="MobiDB-lite"/>
    </source>
</evidence>
<keyword evidence="4" id="KW-1185">Reference proteome</keyword>